<evidence type="ECO:0000256" key="11">
    <source>
        <dbReference type="SAM" id="Coils"/>
    </source>
</evidence>
<evidence type="ECO:0000256" key="6">
    <source>
        <dbReference type="ARBA" id="ARBA00023212"/>
    </source>
</evidence>
<feature type="region of interest" description="Disordered" evidence="12">
    <location>
        <begin position="105"/>
        <end position="230"/>
    </location>
</feature>
<dbReference type="Gene3D" id="1.20.890.10">
    <property type="entry name" value="cAMP-dependent protein kinase regulatory subunit, dimerization-anchoring domain"/>
    <property type="match status" value="1"/>
</dbReference>
<accession>A0AAD1TE51</accession>
<organism evidence="13 14">
    <name type="scientific">Pelobates cultripes</name>
    <name type="common">Western spadefoot toad</name>
    <dbReference type="NCBI Taxonomy" id="61616"/>
    <lineage>
        <taxon>Eukaryota</taxon>
        <taxon>Metazoa</taxon>
        <taxon>Chordata</taxon>
        <taxon>Craniata</taxon>
        <taxon>Vertebrata</taxon>
        <taxon>Euteleostomi</taxon>
        <taxon>Amphibia</taxon>
        <taxon>Batrachia</taxon>
        <taxon>Anura</taxon>
        <taxon>Pelobatoidea</taxon>
        <taxon>Pelobatidae</taxon>
        <taxon>Pelobates</taxon>
    </lineage>
</organism>
<dbReference type="CDD" id="cd22966">
    <property type="entry name" value="DD_DYDC-like"/>
    <property type="match status" value="1"/>
</dbReference>
<dbReference type="InterPro" id="IPR037856">
    <property type="entry name" value="Sdc1/DPY30"/>
</dbReference>
<name>A0AAD1TE51_PELCU</name>
<evidence type="ECO:0000256" key="4">
    <source>
        <dbReference type="ARBA" id="ARBA00022846"/>
    </source>
</evidence>
<comment type="subunit">
    <text evidence="9">Component of the axonemal radial spoke complex 1 (RS1), at least composed of spoke head proteins RSPH1, RSPH3, RSPH9 and the cilia-specific component RSPH4A or sperm-specific component RSPH6A, spoke stalk proteins RSPH14, DNAJB13, DYDC1, ROPN1L and NME5, and the anchor protein IQUB. Interacts with SH3GL3.</text>
</comment>
<feature type="compositionally biased region" description="Polar residues" evidence="12">
    <location>
        <begin position="214"/>
        <end position="230"/>
    </location>
</feature>
<reference evidence="13" key="1">
    <citation type="submission" date="2022-03" db="EMBL/GenBank/DDBJ databases">
        <authorList>
            <person name="Alioto T."/>
            <person name="Alioto T."/>
            <person name="Gomez Garrido J."/>
        </authorList>
    </citation>
    <scope>NUCLEOTIDE SEQUENCE</scope>
</reference>
<keyword evidence="3" id="KW-0963">Cytoplasm</keyword>
<evidence type="ECO:0000313" key="14">
    <source>
        <dbReference type="Proteomes" id="UP001295444"/>
    </source>
</evidence>
<proteinExistence type="inferred from homology"/>
<evidence type="ECO:0000256" key="8">
    <source>
        <dbReference type="ARBA" id="ARBA00058296"/>
    </source>
</evidence>
<evidence type="ECO:0000256" key="3">
    <source>
        <dbReference type="ARBA" id="ARBA00022490"/>
    </source>
</evidence>
<evidence type="ECO:0000256" key="12">
    <source>
        <dbReference type="SAM" id="MobiDB-lite"/>
    </source>
</evidence>
<evidence type="ECO:0000256" key="9">
    <source>
        <dbReference type="ARBA" id="ARBA00062391"/>
    </source>
</evidence>
<evidence type="ECO:0000256" key="1">
    <source>
        <dbReference type="ARBA" id="ARBA00004611"/>
    </source>
</evidence>
<evidence type="ECO:0000256" key="5">
    <source>
        <dbReference type="ARBA" id="ARBA00023069"/>
    </source>
</evidence>
<evidence type="ECO:0000256" key="7">
    <source>
        <dbReference type="ARBA" id="ARBA00023273"/>
    </source>
</evidence>
<feature type="compositionally biased region" description="Basic and acidic residues" evidence="12">
    <location>
        <begin position="150"/>
        <end position="170"/>
    </location>
</feature>
<evidence type="ECO:0000256" key="10">
    <source>
        <dbReference type="ARBA" id="ARBA00068754"/>
    </source>
</evidence>
<protein>
    <recommendedName>
        <fullName evidence="10">DPY30 domain-containing protein 1</fullName>
    </recommendedName>
</protein>
<dbReference type="AlphaFoldDB" id="A0AAD1TE51"/>
<dbReference type="PANTHER" id="PTHR23356:SF16">
    <property type="entry name" value="DPY30 DOMAIN CONTAINING 2"/>
    <property type="match status" value="1"/>
</dbReference>
<keyword evidence="7" id="KW-0966">Cell projection</keyword>
<evidence type="ECO:0000313" key="13">
    <source>
        <dbReference type="EMBL" id="CAH2321365.1"/>
    </source>
</evidence>
<comment type="similarity">
    <text evidence="2">Belongs to the dpy-30 family.</text>
</comment>
<keyword evidence="14" id="KW-1185">Reference proteome</keyword>
<dbReference type="InterPro" id="IPR049630">
    <property type="entry name" value="DYDC-like_DD"/>
</dbReference>
<gene>
    <name evidence="13" type="ORF">PECUL_23A061931</name>
</gene>
<dbReference type="EMBL" id="OW240922">
    <property type="protein sequence ID" value="CAH2321365.1"/>
    <property type="molecule type" value="Genomic_DNA"/>
</dbReference>
<dbReference type="FunFam" id="1.20.890.10:FF:000009">
    <property type="entry name" value="DPY30 domain-containing protein 1"/>
    <property type="match status" value="1"/>
</dbReference>
<comment type="function">
    <text evidence="8">Functions as part of axonemal radial spoke complexes that play an important part in the motility of sperm and cilia. Plays a crucial role during acrosome biogenesis.</text>
</comment>
<dbReference type="InterPro" id="IPR007858">
    <property type="entry name" value="Dpy-30_motif"/>
</dbReference>
<sequence length="230" mass="26631">MDSEYLKKCIGKCLAEGLAEVAERRPMDPIQYLAQWIYKYRSNLDEYEKRKLEREELEREKEEARMEIEMAEKLKQEEILIQQKIEEQQRNMISEQYPEKTLAELTEKFGAPHLPTVEETDESLSSGAKLNSLEISPEVENTGESLENPPLKETDDQLIHSQGHETKEVEGYATFRMEENQGEMEPSQKDGDILGNTVQPTNPDIQTEKESENQDNPQEQSYSNIGEQTM</sequence>
<keyword evidence="6" id="KW-0206">Cytoskeleton</keyword>
<dbReference type="Pfam" id="PF05186">
    <property type="entry name" value="Dpy-30"/>
    <property type="match status" value="1"/>
</dbReference>
<keyword evidence="4" id="KW-0282">Flagellum</keyword>
<keyword evidence="5" id="KW-0969">Cilium</keyword>
<feature type="coiled-coil region" evidence="11">
    <location>
        <begin position="40"/>
        <end position="91"/>
    </location>
</feature>
<keyword evidence="11" id="KW-0175">Coiled coil</keyword>
<dbReference type="PANTHER" id="PTHR23356">
    <property type="entry name" value="DPY30-RELATED"/>
    <property type="match status" value="1"/>
</dbReference>
<feature type="compositionally biased region" description="Polar residues" evidence="12">
    <location>
        <begin position="196"/>
        <end position="205"/>
    </location>
</feature>
<dbReference type="GO" id="GO:0048188">
    <property type="term" value="C:Set1C/COMPASS complex"/>
    <property type="evidence" value="ECO:0007669"/>
    <property type="project" value="InterPro"/>
</dbReference>
<evidence type="ECO:0000256" key="2">
    <source>
        <dbReference type="ARBA" id="ARBA00010849"/>
    </source>
</evidence>
<comment type="subcellular location">
    <subcellularLocation>
        <location evidence="1">Cytoplasm</location>
        <location evidence="1">Cytoskeleton</location>
        <location evidence="1">Flagellum axoneme</location>
    </subcellularLocation>
</comment>
<dbReference type="Proteomes" id="UP001295444">
    <property type="component" value="Chromosome 11"/>
</dbReference>